<dbReference type="EMBL" id="AONQ01000001">
    <property type="protein sequence ID" value="EME72005.1"/>
    <property type="molecule type" value="Genomic_DNA"/>
</dbReference>
<evidence type="ECO:0000259" key="2">
    <source>
        <dbReference type="Pfam" id="PF13937"/>
    </source>
</evidence>
<keyword evidence="1" id="KW-1133">Transmembrane helix</keyword>
<dbReference type="Proteomes" id="UP000011744">
    <property type="component" value="Unassembled WGS sequence"/>
</dbReference>
<gene>
    <name evidence="3" type="ORF">H261_00460</name>
</gene>
<accession>M2ZC45</accession>
<dbReference type="OrthoDB" id="9797746at2"/>
<comment type="caution">
    <text evidence="3">The sequence shown here is derived from an EMBL/GenBank/DDBJ whole genome shotgun (WGS) entry which is preliminary data.</text>
</comment>
<dbReference type="RefSeq" id="WP_008613093.1">
    <property type="nucleotide sequence ID" value="NZ_AONQ01000001.1"/>
</dbReference>
<dbReference type="Pfam" id="PF13937">
    <property type="entry name" value="DUF4212"/>
    <property type="match status" value="1"/>
</dbReference>
<dbReference type="InterPro" id="IPR019886">
    <property type="entry name" value="Na_symporter_ssu"/>
</dbReference>
<dbReference type="PATRIC" id="fig|1244869.3.peg.89"/>
<organism evidence="3 4">
    <name type="scientific">Paramagnetospirillum caucaseum</name>
    <dbReference type="NCBI Taxonomy" id="1244869"/>
    <lineage>
        <taxon>Bacteria</taxon>
        <taxon>Pseudomonadati</taxon>
        <taxon>Pseudomonadota</taxon>
        <taxon>Alphaproteobacteria</taxon>
        <taxon>Rhodospirillales</taxon>
        <taxon>Magnetospirillaceae</taxon>
        <taxon>Paramagnetospirillum</taxon>
    </lineage>
</organism>
<evidence type="ECO:0000313" key="3">
    <source>
        <dbReference type="EMBL" id="EME72005.1"/>
    </source>
</evidence>
<keyword evidence="4" id="KW-1185">Reference proteome</keyword>
<dbReference type="STRING" id="1244869.H261_00460"/>
<feature type="domain" description="Sodium symporter small subunit" evidence="2">
    <location>
        <begin position="8"/>
        <end position="82"/>
    </location>
</feature>
<evidence type="ECO:0000256" key="1">
    <source>
        <dbReference type="SAM" id="Phobius"/>
    </source>
</evidence>
<sequence>MQLTEKHEEYWHRNLKITAILLGIWFFVTFIIGWFARELSFSFMGWPFSFWVGAQGALIVYVWIIWYYAKYMNALDQEYGVEEGED</sequence>
<evidence type="ECO:0000313" key="4">
    <source>
        <dbReference type="Proteomes" id="UP000011744"/>
    </source>
</evidence>
<feature type="transmembrane region" description="Helical" evidence="1">
    <location>
        <begin position="48"/>
        <end position="69"/>
    </location>
</feature>
<dbReference type="AlphaFoldDB" id="M2ZC45"/>
<proteinExistence type="predicted"/>
<dbReference type="NCBIfam" id="TIGR03647">
    <property type="entry name" value="Na_symport_sm"/>
    <property type="match status" value="1"/>
</dbReference>
<keyword evidence="1" id="KW-0472">Membrane</keyword>
<dbReference type="eggNOG" id="COG4327">
    <property type="taxonomic scope" value="Bacteria"/>
</dbReference>
<feature type="transmembrane region" description="Helical" evidence="1">
    <location>
        <begin position="15"/>
        <end position="36"/>
    </location>
</feature>
<name>M2ZC45_9PROT</name>
<keyword evidence="1" id="KW-0812">Transmembrane</keyword>
<reference evidence="3 4" key="1">
    <citation type="journal article" date="2014" name="Genome Announc.">
        <title>Draft Genome Sequence of Magnetospirillum sp. Strain SO-1, a Freshwater Magnetotactic Bacterium Isolated from the Ol'khovka River, Russia.</title>
        <authorList>
            <person name="Grouzdev D.S."/>
            <person name="Dziuba M.V."/>
            <person name="Sukhacheva M.S."/>
            <person name="Mardanov A.V."/>
            <person name="Beletskiy A.V."/>
            <person name="Kuznetsov B.B."/>
            <person name="Skryabin K.G."/>
        </authorList>
    </citation>
    <scope>NUCLEOTIDE SEQUENCE [LARGE SCALE GENOMIC DNA]</scope>
    <source>
        <strain evidence="3 4">SO-1</strain>
    </source>
</reference>
<protein>
    <recommendedName>
        <fullName evidence="2">Sodium symporter small subunit domain-containing protein</fullName>
    </recommendedName>
</protein>